<comment type="caution">
    <text evidence="2">The sequence shown here is derived from an EMBL/GenBank/DDBJ whole genome shotgun (WGS) entry which is preliminary data.</text>
</comment>
<dbReference type="CDD" id="cd01399">
    <property type="entry name" value="GlcN6P_deaminase"/>
    <property type="match status" value="1"/>
</dbReference>
<proteinExistence type="predicted"/>
<accession>A0A084U8V6</accession>
<dbReference type="eggNOG" id="COG0363">
    <property type="taxonomic scope" value="Bacteria"/>
</dbReference>
<dbReference type="GO" id="GO:0006046">
    <property type="term" value="P:N-acetylglucosamine catabolic process"/>
    <property type="evidence" value="ECO:0007669"/>
    <property type="project" value="TreeGrafter"/>
</dbReference>
<dbReference type="GO" id="GO:0042802">
    <property type="term" value="F:identical protein binding"/>
    <property type="evidence" value="ECO:0007669"/>
    <property type="project" value="TreeGrafter"/>
</dbReference>
<dbReference type="SUPFAM" id="SSF100950">
    <property type="entry name" value="NagB/RpiA/CoA transferase-like"/>
    <property type="match status" value="1"/>
</dbReference>
<dbReference type="GO" id="GO:0006043">
    <property type="term" value="P:glucosamine catabolic process"/>
    <property type="evidence" value="ECO:0007669"/>
    <property type="project" value="TreeGrafter"/>
</dbReference>
<dbReference type="GO" id="GO:0016853">
    <property type="term" value="F:isomerase activity"/>
    <property type="evidence" value="ECO:0007669"/>
    <property type="project" value="UniProtKB-KW"/>
</dbReference>
<sequence length="250" mass="27044">MDITLHPDKQKLGLAAASEGAAAIRAAIARKDHANIIVATGASQLEMLEQLVREDVDWTKVTAFHLDEYVGIPATHPASFRGYLQERFVKPVGKLGEFIEVIGDAPNLEEELERLNSRISGLDIDVCFAGVGENCHLAFNDPPADFETDVPFIIVELDAACRQQQYGEGWFPSLEAVPAQAISMSIRQIMKSRQVILSVSDTRKAAAVKAALEGPVTNTAPASILQTHENVSVHLDPEAAGLLDRKPAGQ</sequence>
<dbReference type="OrthoDB" id="9791139at2"/>
<dbReference type="InterPro" id="IPR006148">
    <property type="entry name" value="Glc/Gal-6P_isomerase"/>
</dbReference>
<keyword evidence="3" id="KW-1185">Reference proteome</keyword>
<keyword evidence="2" id="KW-0413">Isomerase</keyword>
<dbReference type="GO" id="GO:0005737">
    <property type="term" value="C:cytoplasm"/>
    <property type="evidence" value="ECO:0007669"/>
    <property type="project" value="TreeGrafter"/>
</dbReference>
<dbReference type="InterPro" id="IPR004547">
    <property type="entry name" value="Glucosamine6P_isomerase"/>
</dbReference>
<dbReference type="GO" id="GO:0019262">
    <property type="term" value="P:N-acetylneuraminate catabolic process"/>
    <property type="evidence" value="ECO:0007669"/>
    <property type="project" value="TreeGrafter"/>
</dbReference>
<evidence type="ECO:0000313" key="2">
    <source>
        <dbReference type="EMBL" id="KFB09392.1"/>
    </source>
</evidence>
<protein>
    <submittedName>
        <fullName evidence="2">6-phosphogluconolactonase/glucosamine-6-phosphate isomerase/deaminase</fullName>
    </submittedName>
</protein>
<evidence type="ECO:0000313" key="3">
    <source>
        <dbReference type="Proteomes" id="UP000053675"/>
    </source>
</evidence>
<dbReference type="InterPro" id="IPR037171">
    <property type="entry name" value="NagB/RpiA_transferase-like"/>
</dbReference>
<dbReference type="Pfam" id="PF01182">
    <property type="entry name" value="Glucosamine_iso"/>
    <property type="match status" value="1"/>
</dbReference>
<organism evidence="2 3">
    <name type="scientific">Nitratireductor basaltis</name>
    <dbReference type="NCBI Taxonomy" id="472175"/>
    <lineage>
        <taxon>Bacteria</taxon>
        <taxon>Pseudomonadati</taxon>
        <taxon>Pseudomonadota</taxon>
        <taxon>Alphaproteobacteria</taxon>
        <taxon>Hyphomicrobiales</taxon>
        <taxon>Phyllobacteriaceae</taxon>
        <taxon>Nitratireductor</taxon>
    </lineage>
</organism>
<evidence type="ECO:0000259" key="1">
    <source>
        <dbReference type="Pfam" id="PF01182"/>
    </source>
</evidence>
<dbReference type="Gene3D" id="3.40.50.1360">
    <property type="match status" value="1"/>
</dbReference>
<dbReference type="STRING" id="472175.EL18_00407"/>
<dbReference type="PANTHER" id="PTHR11280">
    <property type="entry name" value="GLUCOSAMINE-6-PHOSPHATE ISOMERASE"/>
    <property type="match status" value="1"/>
</dbReference>
<feature type="domain" description="Glucosamine/galactosamine-6-phosphate isomerase" evidence="1">
    <location>
        <begin position="7"/>
        <end position="230"/>
    </location>
</feature>
<gene>
    <name evidence="2" type="ORF">EL18_00407</name>
</gene>
<dbReference type="RefSeq" id="WP_036479246.1">
    <property type="nucleotide sequence ID" value="NZ_JMQM01000001.1"/>
</dbReference>
<dbReference type="PANTHER" id="PTHR11280:SF6">
    <property type="entry name" value="GLUCOSAMINE-6-PHOSPHATE ISOMERASE NAGB"/>
    <property type="match status" value="1"/>
</dbReference>
<dbReference type="Proteomes" id="UP000053675">
    <property type="component" value="Unassembled WGS sequence"/>
</dbReference>
<dbReference type="AlphaFoldDB" id="A0A084U8V6"/>
<dbReference type="PATRIC" id="fig|472175.3.peg.421"/>
<name>A0A084U8V6_9HYPH</name>
<dbReference type="GO" id="GO:0005975">
    <property type="term" value="P:carbohydrate metabolic process"/>
    <property type="evidence" value="ECO:0007669"/>
    <property type="project" value="InterPro"/>
</dbReference>
<reference evidence="2 3" key="1">
    <citation type="submission" date="2014-05" db="EMBL/GenBank/DDBJ databases">
        <title>Draft Genome Sequence of Nitratireductor basaltis Strain UMTGB225, A Marine Bacterium Isolated from Green Barrel Tunicate.</title>
        <authorList>
            <person name="Gan H.Y."/>
        </authorList>
    </citation>
    <scope>NUCLEOTIDE SEQUENCE [LARGE SCALE GENOMIC DNA]</scope>
    <source>
        <strain evidence="2 3">UMTGB225</strain>
    </source>
</reference>
<dbReference type="GO" id="GO:0004342">
    <property type="term" value="F:glucosamine-6-phosphate deaminase activity"/>
    <property type="evidence" value="ECO:0007669"/>
    <property type="project" value="InterPro"/>
</dbReference>
<dbReference type="EMBL" id="JMQM01000001">
    <property type="protein sequence ID" value="KFB09392.1"/>
    <property type="molecule type" value="Genomic_DNA"/>
</dbReference>